<dbReference type="Proteomes" id="UP000007954">
    <property type="component" value="Chromosome"/>
</dbReference>
<evidence type="ECO:0000313" key="11">
    <source>
        <dbReference type="Proteomes" id="UP000007954"/>
    </source>
</evidence>
<reference evidence="10 11" key="1">
    <citation type="journal article" date="2011" name="PLoS ONE">
        <title>Haloquadratum walsbyi: limited diversity in a global pond.</title>
        <authorList>
            <person name="Dyall-Smith M."/>
            <person name="Pfeiffer F."/>
            <person name="Klee K."/>
            <person name="Palm P."/>
            <person name="Gross K."/>
            <person name="Schuster S.C."/>
            <person name="Rampp M."/>
            <person name="Oesterhelt D."/>
        </authorList>
    </citation>
    <scope>NUCLEOTIDE SEQUENCE [LARGE SCALE GENOMIC DNA]</scope>
    <source>
        <strain evidence="11">DSM 16854 / JCM 12705 / C23</strain>
    </source>
</reference>
<evidence type="ECO:0000256" key="9">
    <source>
        <dbReference type="SAM" id="Phobius"/>
    </source>
</evidence>
<accession>G0LJJ3</accession>
<dbReference type="CDD" id="cd06582">
    <property type="entry name" value="TM_PBP1_LivH_like"/>
    <property type="match status" value="1"/>
</dbReference>
<keyword evidence="2" id="KW-0813">Transport</keyword>
<evidence type="ECO:0000256" key="8">
    <source>
        <dbReference type="ARBA" id="ARBA00037998"/>
    </source>
</evidence>
<feature type="transmembrane region" description="Helical" evidence="9">
    <location>
        <begin position="229"/>
        <end position="254"/>
    </location>
</feature>
<keyword evidence="3" id="KW-1003">Cell membrane</keyword>
<evidence type="ECO:0000256" key="1">
    <source>
        <dbReference type="ARBA" id="ARBA00004651"/>
    </source>
</evidence>
<comment type="subcellular location">
    <subcellularLocation>
        <location evidence="1">Cell membrane</location>
        <topology evidence="1">Multi-pass membrane protein</topology>
    </subcellularLocation>
</comment>
<organism evidence="10 11">
    <name type="scientific">Haloquadratum walsbyi (strain DSM 16854 / JCM 12705 / C23)</name>
    <dbReference type="NCBI Taxonomy" id="768065"/>
    <lineage>
        <taxon>Archaea</taxon>
        <taxon>Methanobacteriati</taxon>
        <taxon>Methanobacteriota</taxon>
        <taxon>Stenosarchaea group</taxon>
        <taxon>Halobacteria</taxon>
        <taxon>Halobacteriales</taxon>
        <taxon>Haloferacaceae</taxon>
        <taxon>Haloquadratum</taxon>
    </lineage>
</organism>
<dbReference type="Pfam" id="PF02653">
    <property type="entry name" value="BPD_transp_2"/>
    <property type="match status" value="1"/>
</dbReference>
<feature type="transmembrane region" description="Helical" evidence="9">
    <location>
        <begin position="143"/>
        <end position="165"/>
    </location>
</feature>
<dbReference type="EMBL" id="FR746099">
    <property type="protein sequence ID" value="CCC40927.1"/>
    <property type="molecule type" value="Genomic_DNA"/>
</dbReference>
<dbReference type="InterPro" id="IPR052157">
    <property type="entry name" value="BCAA_transport_permease"/>
</dbReference>
<keyword evidence="5" id="KW-0029">Amino-acid transport</keyword>
<keyword evidence="4 9" id="KW-0812">Transmembrane</keyword>
<feature type="transmembrane region" description="Helical" evidence="9">
    <location>
        <begin position="21"/>
        <end position="47"/>
    </location>
</feature>
<dbReference type="GO" id="GO:0006865">
    <property type="term" value="P:amino acid transport"/>
    <property type="evidence" value="ECO:0007669"/>
    <property type="project" value="UniProtKB-KW"/>
</dbReference>
<evidence type="ECO:0000256" key="7">
    <source>
        <dbReference type="ARBA" id="ARBA00023136"/>
    </source>
</evidence>
<gene>
    <name evidence="10" type="ordered locus">Hqrw_3142</name>
</gene>
<evidence type="ECO:0000256" key="6">
    <source>
        <dbReference type="ARBA" id="ARBA00022989"/>
    </source>
</evidence>
<feature type="transmembrane region" description="Helical" evidence="9">
    <location>
        <begin position="266"/>
        <end position="284"/>
    </location>
</feature>
<dbReference type="RefSeq" id="WP_014556423.1">
    <property type="nucleotide sequence ID" value="NC_017459.1"/>
</dbReference>
<dbReference type="OrthoDB" id="43815at2157"/>
<dbReference type="AlphaFoldDB" id="G0LJJ3"/>
<dbReference type="KEGG" id="hwc:Hqrw_3142"/>
<evidence type="ECO:0000256" key="2">
    <source>
        <dbReference type="ARBA" id="ARBA00022448"/>
    </source>
</evidence>
<dbReference type="GO" id="GO:0022857">
    <property type="term" value="F:transmembrane transporter activity"/>
    <property type="evidence" value="ECO:0007669"/>
    <property type="project" value="InterPro"/>
</dbReference>
<dbReference type="GeneID" id="12447937"/>
<proteinExistence type="inferred from homology"/>
<protein>
    <submittedName>
        <fullName evidence="10">ABC-type transport system permease protein</fullName>
    </submittedName>
</protein>
<keyword evidence="7 9" id="KW-0472">Membrane</keyword>
<sequence length="297" mass="31138">MIELLQDPIPLQTVRLGLLALTNIAGLVLVATGLAVIFGLMGVINLSHGALMMTGAYVAFITQDIGLSPWLGVMLAPIVVGIVGVIIEFSVIKRLYSRPLDTLLATWGVAIILREGVNVVFGTDSKSVEAVLSGNVQLLGVTYPLYWLLIIFMAALVLTASVAVFKYTDIGIMALAVIEDRQMAAASGVNTVLSDRLTFGFGAALAGLSGAVMAPLLSVNANMGIQWLLNSFLVVIVGGVGSFIGTAVGGVLIGGLDNTLRALTQYTALAQAFVLLIAFIILRYRPNGLIPADRGAR</sequence>
<feature type="transmembrane region" description="Helical" evidence="9">
    <location>
        <begin position="67"/>
        <end position="91"/>
    </location>
</feature>
<dbReference type="GO" id="GO:0005886">
    <property type="term" value="C:plasma membrane"/>
    <property type="evidence" value="ECO:0007669"/>
    <property type="project" value="UniProtKB-SubCell"/>
</dbReference>
<name>G0LJJ3_HALWC</name>
<evidence type="ECO:0000256" key="4">
    <source>
        <dbReference type="ARBA" id="ARBA00022692"/>
    </source>
</evidence>
<dbReference type="PANTHER" id="PTHR11795:SF447">
    <property type="entry name" value="ABC TRANSPORTER PERMEASE PROTEIN"/>
    <property type="match status" value="1"/>
</dbReference>
<evidence type="ECO:0000313" key="10">
    <source>
        <dbReference type="EMBL" id="CCC40927.1"/>
    </source>
</evidence>
<evidence type="ECO:0000256" key="5">
    <source>
        <dbReference type="ARBA" id="ARBA00022970"/>
    </source>
</evidence>
<dbReference type="InterPro" id="IPR001851">
    <property type="entry name" value="ABC_transp_permease"/>
</dbReference>
<keyword evidence="6 9" id="KW-1133">Transmembrane helix</keyword>
<evidence type="ECO:0000256" key="3">
    <source>
        <dbReference type="ARBA" id="ARBA00022475"/>
    </source>
</evidence>
<feature type="transmembrane region" description="Helical" evidence="9">
    <location>
        <begin position="197"/>
        <end position="217"/>
    </location>
</feature>
<comment type="similarity">
    <text evidence="8">Belongs to the binding-protein-dependent transport system permease family. LivHM subfamily.</text>
</comment>
<dbReference type="HOGENOM" id="CLU_039929_2_2_2"/>
<dbReference type="PANTHER" id="PTHR11795">
    <property type="entry name" value="BRANCHED-CHAIN AMINO ACID TRANSPORT SYSTEM PERMEASE PROTEIN LIVH"/>
    <property type="match status" value="1"/>
</dbReference>